<keyword evidence="4" id="KW-1185">Reference proteome</keyword>
<accession>A0A8K0K1G1</accession>
<dbReference type="Pfam" id="PF15249">
    <property type="entry name" value="GLTSCR1"/>
    <property type="match status" value="1"/>
</dbReference>
<evidence type="ECO:0000259" key="2">
    <source>
        <dbReference type="Pfam" id="PF15249"/>
    </source>
</evidence>
<feature type="compositionally biased region" description="Polar residues" evidence="1">
    <location>
        <begin position="84"/>
        <end position="98"/>
    </location>
</feature>
<feature type="region of interest" description="Disordered" evidence="1">
    <location>
        <begin position="430"/>
        <end position="456"/>
    </location>
</feature>
<organism evidence="3 4">
    <name type="scientific">Ladona fulva</name>
    <name type="common">Scarce chaser dragonfly</name>
    <name type="synonym">Libellula fulva</name>
    <dbReference type="NCBI Taxonomy" id="123851"/>
    <lineage>
        <taxon>Eukaryota</taxon>
        <taxon>Metazoa</taxon>
        <taxon>Ecdysozoa</taxon>
        <taxon>Arthropoda</taxon>
        <taxon>Hexapoda</taxon>
        <taxon>Insecta</taxon>
        <taxon>Pterygota</taxon>
        <taxon>Palaeoptera</taxon>
        <taxon>Odonata</taxon>
        <taxon>Epiprocta</taxon>
        <taxon>Anisoptera</taxon>
        <taxon>Libelluloidea</taxon>
        <taxon>Libellulidae</taxon>
        <taxon>Ladona</taxon>
    </lineage>
</organism>
<dbReference type="PANTHER" id="PTHR15572:SF0">
    <property type="entry name" value="GLUTAMINE-RICH PROTEIN-RELATED"/>
    <property type="match status" value="1"/>
</dbReference>
<reference evidence="3" key="1">
    <citation type="submission" date="2013-04" db="EMBL/GenBank/DDBJ databases">
        <authorList>
            <person name="Qu J."/>
            <person name="Murali S.C."/>
            <person name="Bandaranaike D."/>
            <person name="Bellair M."/>
            <person name="Blankenburg K."/>
            <person name="Chao H."/>
            <person name="Dinh H."/>
            <person name="Doddapaneni H."/>
            <person name="Downs B."/>
            <person name="Dugan-Rocha S."/>
            <person name="Elkadiri S."/>
            <person name="Gnanaolivu R.D."/>
            <person name="Hernandez B."/>
            <person name="Javaid M."/>
            <person name="Jayaseelan J.C."/>
            <person name="Lee S."/>
            <person name="Li M."/>
            <person name="Ming W."/>
            <person name="Munidasa M."/>
            <person name="Muniz J."/>
            <person name="Nguyen L."/>
            <person name="Ongeri F."/>
            <person name="Osuji N."/>
            <person name="Pu L.-L."/>
            <person name="Puazo M."/>
            <person name="Qu C."/>
            <person name="Quiroz J."/>
            <person name="Raj R."/>
            <person name="Weissenberger G."/>
            <person name="Xin Y."/>
            <person name="Zou X."/>
            <person name="Han Y."/>
            <person name="Richards S."/>
            <person name="Worley K."/>
            <person name="Muzny D."/>
            <person name="Gibbs R."/>
        </authorList>
    </citation>
    <scope>NUCLEOTIDE SEQUENCE</scope>
    <source>
        <strain evidence="3">Sampled in the wild</strain>
    </source>
</reference>
<gene>
    <name evidence="3" type="ORF">J437_LFUL006340</name>
</gene>
<name>A0A8K0K1G1_LADFU</name>
<reference evidence="3" key="2">
    <citation type="submission" date="2017-10" db="EMBL/GenBank/DDBJ databases">
        <title>Ladona fulva Genome sequencing and assembly.</title>
        <authorList>
            <person name="Murali S."/>
            <person name="Richards S."/>
            <person name="Bandaranaike D."/>
            <person name="Bellair M."/>
            <person name="Blankenburg K."/>
            <person name="Chao H."/>
            <person name="Dinh H."/>
            <person name="Doddapaneni H."/>
            <person name="Dugan-Rocha S."/>
            <person name="Elkadiri S."/>
            <person name="Gnanaolivu R."/>
            <person name="Hernandez B."/>
            <person name="Skinner E."/>
            <person name="Javaid M."/>
            <person name="Lee S."/>
            <person name="Li M."/>
            <person name="Ming W."/>
            <person name="Munidasa M."/>
            <person name="Muniz J."/>
            <person name="Nguyen L."/>
            <person name="Hughes D."/>
            <person name="Osuji N."/>
            <person name="Pu L.-L."/>
            <person name="Puazo M."/>
            <person name="Qu C."/>
            <person name="Quiroz J."/>
            <person name="Raj R."/>
            <person name="Weissenberger G."/>
            <person name="Xin Y."/>
            <person name="Zou X."/>
            <person name="Han Y."/>
            <person name="Worley K."/>
            <person name="Muzny D."/>
            <person name="Gibbs R."/>
        </authorList>
    </citation>
    <scope>NUCLEOTIDE SEQUENCE</scope>
    <source>
        <strain evidence="3">Sampled in the wild</strain>
    </source>
</reference>
<comment type="caution">
    <text evidence="3">The sequence shown here is derived from an EMBL/GenBank/DDBJ whole genome shotgun (WGS) entry which is preliminary data.</text>
</comment>
<dbReference type="OrthoDB" id="2556847at2759"/>
<feature type="compositionally biased region" description="Low complexity" evidence="1">
    <location>
        <begin position="43"/>
        <end position="54"/>
    </location>
</feature>
<feature type="domain" description="GLTSCR protein conserved" evidence="2">
    <location>
        <begin position="126"/>
        <end position="227"/>
    </location>
</feature>
<dbReference type="Proteomes" id="UP000792457">
    <property type="component" value="Unassembled WGS sequence"/>
</dbReference>
<feature type="compositionally biased region" description="Basic and acidic residues" evidence="1">
    <location>
        <begin position="334"/>
        <end position="345"/>
    </location>
</feature>
<evidence type="ECO:0000313" key="3">
    <source>
        <dbReference type="EMBL" id="KAG8226238.1"/>
    </source>
</evidence>
<feature type="compositionally biased region" description="Polar residues" evidence="1">
    <location>
        <begin position="254"/>
        <end position="267"/>
    </location>
</feature>
<dbReference type="InterPro" id="IPR052438">
    <property type="entry name" value="Chromatin_remod/trans_coact"/>
</dbReference>
<feature type="compositionally biased region" description="Polar residues" evidence="1">
    <location>
        <begin position="9"/>
        <end position="36"/>
    </location>
</feature>
<feature type="compositionally biased region" description="Basic and acidic residues" evidence="1">
    <location>
        <begin position="228"/>
        <end position="244"/>
    </location>
</feature>
<proteinExistence type="predicted"/>
<feature type="compositionally biased region" description="Polar residues" evidence="1">
    <location>
        <begin position="60"/>
        <end position="77"/>
    </location>
</feature>
<dbReference type="GO" id="GO:0045893">
    <property type="term" value="P:positive regulation of DNA-templated transcription"/>
    <property type="evidence" value="ECO:0007669"/>
    <property type="project" value="TreeGrafter"/>
</dbReference>
<sequence>MIVDVWGGNSLSSEEQPNGSSCAKSPSKISVPSSMPQAPVCLSNTTQTSNTDSSPVMHSLPSTTSVATQNLNSQRTDSPGEDAASQTTDSSVDISSPRNGIKRPALSPVRPTINKVSLIEQQLRTDQAGALNPDVHTPFSGKADACKRLVRYHVLNERVLSARDLDKADEIFEATARHLLDKFSQMTAKYRYLLLMESMKEVRTSELMMIDRMFVAEEQLALERLKEEAQMEKKKTEEESKSEENANGLEEANPNPSASVPQASSETSLKEVRINLHDVLKSEAIKKEPEEGRYTIVRNPIPVVKEEEVRPEEEKPYDEWEAIQKELSVYCGVKREEGSREEHPPNGEPGARQLPAGEESSCDASRSPGLGGPAPPLDDPGGGNLGENSNLCEDDDINAQVQSAIDSILNLQRAEDEGLGLEDVFDVTLEEEEEEEEQPQRRTVDTGGNRGGISRATCEVEDTDALSKEEVGGGDLALDEAVRSILSS</sequence>
<dbReference type="GO" id="GO:0016514">
    <property type="term" value="C:SWI/SNF complex"/>
    <property type="evidence" value="ECO:0007669"/>
    <property type="project" value="TreeGrafter"/>
</dbReference>
<feature type="region of interest" description="Disordered" evidence="1">
    <location>
        <begin position="334"/>
        <end position="397"/>
    </location>
</feature>
<dbReference type="InterPro" id="IPR015671">
    <property type="entry name" value="GSCR1_dom"/>
</dbReference>
<feature type="region of interest" description="Disordered" evidence="1">
    <location>
        <begin position="228"/>
        <end position="268"/>
    </location>
</feature>
<evidence type="ECO:0000313" key="4">
    <source>
        <dbReference type="Proteomes" id="UP000792457"/>
    </source>
</evidence>
<dbReference type="PANTHER" id="PTHR15572">
    <property type="entry name" value="GLIOMA TUMOR SUPPRESSOR CANDIDATE REGION GENE 1"/>
    <property type="match status" value="1"/>
</dbReference>
<dbReference type="AlphaFoldDB" id="A0A8K0K1G1"/>
<protein>
    <recommendedName>
        <fullName evidence="2">GLTSCR protein conserved domain-containing protein</fullName>
    </recommendedName>
</protein>
<feature type="region of interest" description="Disordered" evidence="1">
    <location>
        <begin position="1"/>
        <end position="107"/>
    </location>
</feature>
<evidence type="ECO:0000256" key="1">
    <source>
        <dbReference type="SAM" id="MobiDB-lite"/>
    </source>
</evidence>
<dbReference type="EMBL" id="KZ308272">
    <property type="protein sequence ID" value="KAG8226238.1"/>
    <property type="molecule type" value="Genomic_DNA"/>
</dbReference>